<evidence type="ECO:0000313" key="1">
    <source>
        <dbReference type="EMBL" id="EGO31246.1"/>
    </source>
</evidence>
<proteinExistence type="predicted"/>
<organism>
    <name type="scientific">Serpula lacrymans var. lacrymans (strain S7.9)</name>
    <name type="common">Dry rot fungus</name>
    <dbReference type="NCBI Taxonomy" id="578457"/>
    <lineage>
        <taxon>Eukaryota</taxon>
        <taxon>Fungi</taxon>
        <taxon>Dikarya</taxon>
        <taxon>Basidiomycota</taxon>
        <taxon>Agaricomycotina</taxon>
        <taxon>Agaricomycetes</taxon>
        <taxon>Agaricomycetidae</taxon>
        <taxon>Boletales</taxon>
        <taxon>Coniophorineae</taxon>
        <taxon>Serpulaceae</taxon>
        <taxon>Serpula</taxon>
    </lineage>
</organism>
<accession>F8NFK2</accession>
<dbReference type="GeneID" id="18817266"/>
<name>F8NFK2_SERL9</name>
<dbReference type="RefSeq" id="XP_007313130.1">
    <property type="nucleotide sequence ID" value="XM_007313068.1"/>
</dbReference>
<dbReference type="HOGENOM" id="CLU_2832765_0_0_1"/>
<reference evidence="1" key="1">
    <citation type="submission" date="2011-04" db="EMBL/GenBank/DDBJ databases">
        <title>Evolution of plant cell wall degrading machinery underlies the functional diversity of forest fungi.</title>
        <authorList>
            <consortium name="US DOE Joint Genome Institute (JGI-PGF)"/>
            <person name="Eastwood D.C."/>
            <person name="Floudas D."/>
            <person name="Binder M."/>
            <person name="Majcherczyk A."/>
            <person name="Schneider P."/>
            <person name="Aerts A."/>
            <person name="Asiegbu F.O."/>
            <person name="Baker S.E."/>
            <person name="Barry K."/>
            <person name="Bendiksby M."/>
            <person name="Blumentritt M."/>
            <person name="Coutinho P.M."/>
            <person name="Cullen D."/>
            <person name="Cullen D."/>
            <person name="Gathman A."/>
            <person name="Goodell B."/>
            <person name="Henrissat B."/>
            <person name="Ihrmark K."/>
            <person name="Kauserud H."/>
            <person name="Kohler A."/>
            <person name="LaButti K."/>
            <person name="Lapidus A."/>
            <person name="Lavin J.L."/>
            <person name="Lee Y.-H."/>
            <person name="Lindquist E."/>
            <person name="Lilly W."/>
            <person name="Lucas S."/>
            <person name="Morin E."/>
            <person name="Murat C."/>
            <person name="Oguiza J.A."/>
            <person name="Park J."/>
            <person name="Pisabarro A.G."/>
            <person name="Riley R."/>
            <person name="Rosling A."/>
            <person name="Salamov A."/>
            <person name="Schmidt O."/>
            <person name="Schmutz J."/>
            <person name="Skrede I."/>
            <person name="Stenlid J."/>
            <person name="Wiebenga A."/>
            <person name="Xie X."/>
            <person name="Kues U."/>
            <person name="Hibbett D.S."/>
            <person name="Hoffmeister D."/>
            <person name="Hogberg N."/>
            <person name="Martin F."/>
            <person name="Grigoriev I.V."/>
            <person name="Watkinson S.C."/>
        </authorList>
    </citation>
    <scope>NUCLEOTIDE SEQUENCE</scope>
    <source>
        <strain evidence="1">S7.9</strain>
    </source>
</reference>
<dbReference type="AlphaFoldDB" id="F8NFK2"/>
<dbReference type="KEGG" id="sla:SERLADRAFT_456126"/>
<gene>
    <name evidence="1" type="ORF">SERLADRAFT_456126</name>
</gene>
<dbReference type="Proteomes" id="UP000008064">
    <property type="component" value="Unassembled WGS sequence"/>
</dbReference>
<dbReference type="EMBL" id="GL945428">
    <property type="protein sequence ID" value="EGO31246.1"/>
    <property type="molecule type" value="Genomic_DNA"/>
</dbReference>
<sequence length="66" mass="7429">MSSKYIPGASCVSVMRSCVIRVEERICGREDRSIDVVVGFPSAKTPFRDVEDFTYVSWDVIVVDEP</sequence>
<protein>
    <submittedName>
        <fullName evidence="1">Uncharacterized protein</fullName>
    </submittedName>
</protein>